<organism evidence="1 2">
    <name type="scientific">Glossina austeni</name>
    <name type="common">Savannah tsetse fly</name>
    <dbReference type="NCBI Taxonomy" id="7395"/>
    <lineage>
        <taxon>Eukaryota</taxon>
        <taxon>Metazoa</taxon>
        <taxon>Ecdysozoa</taxon>
        <taxon>Arthropoda</taxon>
        <taxon>Hexapoda</taxon>
        <taxon>Insecta</taxon>
        <taxon>Pterygota</taxon>
        <taxon>Neoptera</taxon>
        <taxon>Endopterygota</taxon>
        <taxon>Diptera</taxon>
        <taxon>Brachycera</taxon>
        <taxon>Muscomorpha</taxon>
        <taxon>Hippoboscoidea</taxon>
        <taxon>Glossinidae</taxon>
        <taxon>Glossina</taxon>
    </lineage>
</organism>
<dbReference type="Proteomes" id="UP000078200">
    <property type="component" value="Unassembled WGS sequence"/>
</dbReference>
<reference evidence="1" key="1">
    <citation type="submission" date="2020-05" db="UniProtKB">
        <authorList>
            <consortium name="EnsemblMetazoa"/>
        </authorList>
    </citation>
    <scope>IDENTIFICATION</scope>
    <source>
        <strain evidence="1">TTRI</strain>
    </source>
</reference>
<dbReference type="VEuPathDB" id="VectorBase:GAUT040940"/>
<dbReference type="EnsemblMetazoa" id="GAUT040940-RA">
    <property type="protein sequence ID" value="GAUT040940-PA"/>
    <property type="gene ID" value="GAUT040940"/>
</dbReference>
<dbReference type="AlphaFoldDB" id="A0A1A9VLP4"/>
<dbReference type="STRING" id="7395.A0A1A9VLP4"/>
<protein>
    <submittedName>
        <fullName evidence="1">Uncharacterized protein</fullName>
    </submittedName>
</protein>
<proteinExistence type="predicted"/>
<keyword evidence="2" id="KW-1185">Reference proteome</keyword>
<sequence>METQANYTDSADYPCYEDYGNMPNTYTDYEWLIGGPANARADPGQQCGSTSALTADVRSAELRSVTPMESDTQNPQIVAYSERSGTDQRPYQPSDLGSTLVPLNNQSLAPHTSHAISWSPDSLIQLTSCNPCDHTPYTPIDKLGDYPVQVQEIEQRIAVEGDERSQQCDAYLTSTEGSLEGYNILSAMYNVVVMIKEKEEMSTVLRAIAGNAG</sequence>
<name>A0A1A9VLP4_GLOAU</name>
<accession>A0A1A9VLP4</accession>
<evidence type="ECO:0000313" key="1">
    <source>
        <dbReference type="EnsemblMetazoa" id="GAUT040940-PA"/>
    </source>
</evidence>
<evidence type="ECO:0000313" key="2">
    <source>
        <dbReference type="Proteomes" id="UP000078200"/>
    </source>
</evidence>